<dbReference type="InterPro" id="IPR001048">
    <property type="entry name" value="Asp/Glu/Uridylate_kinase"/>
</dbReference>
<accession>A0A6J4TFC8</accession>
<reference evidence="13" key="1">
    <citation type="submission" date="2020-02" db="EMBL/GenBank/DDBJ databases">
        <authorList>
            <person name="Meier V. D."/>
        </authorList>
    </citation>
    <scope>NUCLEOTIDE SEQUENCE</scope>
    <source>
        <strain evidence="13">AVDCRST_MAG73</strain>
    </source>
</reference>
<evidence type="ECO:0000256" key="8">
    <source>
        <dbReference type="PIRSR" id="PIRSR000726-1"/>
    </source>
</evidence>
<evidence type="ECO:0000256" key="4">
    <source>
        <dbReference type="ARBA" id="ARBA00022741"/>
    </source>
</evidence>
<feature type="binding site" evidence="8">
    <location>
        <begin position="263"/>
        <end position="264"/>
    </location>
    <ligand>
        <name>ATP</name>
        <dbReference type="ChEBI" id="CHEBI:30616"/>
    </ligand>
</feature>
<dbReference type="EC" id="2.7.2.4" evidence="9"/>
<dbReference type="GO" id="GO:0009090">
    <property type="term" value="P:homoserine biosynthetic process"/>
    <property type="evidence" value="ECO:0007669"/>
    <property type="project" value="TreeGrafter"/>
</dbReference>
<evidence type="ECO:0000256" key="9">
    <source>
        <dbReference type="RuleBase" id="RU003448"/>
    </source>
</evidence>
<dbReference type="PANTHER" id="PTHR21499:SF59">
    <property type="entry name" value="ASPARTOKINASE"/>
    <property type="match status" value="1"/>
</dbReference>
<evidence type="ECO:0000256" key="5">
    <source>
        <dbReference type="ARBA" id="ARBA00022777"/>
    </source>
</evidence>
<dbReference type="InterPro" id="IPR036393">
    <property type="entry name" value="AceGlu_kinase-like_sf"/>
</dbReference>
<dbReference type="InterPro" id="IPR042199">
    <property type="entry name" value="AsparK_Bifunc_asparK/hSer_DH"/>
</dbReference>
<proteinExistence type="inferred from homology"/>
<dbReference type="InterPro" id="IPR018042">
    <property type="entry name" value="Aspartate_kinase_CS"/>
</dbReference>
<evidence type="ECO:0000256" key="7">
    <source>
        <dbReference type="ARBA" id="ARBA00047872"/>
    </source>
</evidence>
<dbReference type="GO" id="GO:0009088">
    <property type="term" value="P:threonine biosynthetic process"/>
    <property type="evidence" value="ECO:0007669"/>
    <property type="project" value="UniProtKB-UniPathway"/>
</dbReference>
<dbReference type="UniPathway" id="UPA00050">
    <property type="reaction ID" value="UER00461"/>
</dbReference>
<evidence type="ECO:0000313" key="13">
    <source>
        <dbReference type="EMBL" id="CAA9521960.1"/>
    </source>
</evidence>
<keyword evidence="3 9" id="KW-0808">Transferase</keyword>
<dbReference type="AlphaFoldDB" id="A0A6J4TFC8"/>
<comment type="pathway">
    <text evidence="10">Amino-acid biosynthesis; L-threonine biosynthesis; L-threonine from L-aspartate: step 1/5.</text>
</comment>
<dbReference type="Pfam" id="PF00696">
    <property type="entry name" value="AA_kinase"/>
    <property type="match status" value="1"/>
</dbReference>
<dbReference type="Gene3D" id="3.40.1160.10">
    <property type="entry name" value="Acetylglutamate kinase-like"/>
    <property type="match status" value="1"/>
</dbReference>
<dbReference type="SUPFAM" id="SSF55021">
    <property type="entry name" value="ACT-like"/>
    <property type="match status" value="2"/>
</dbReference>
<evidence type="ECO:0000256" key="3">
    <source>
        <dbReference type="ARBA" id="ARBA00022679"/>
    </source>
</evidence>
<keyword evidence="5 9" id="KW-0418">Kinase</keyword>
<dbReference type="InterPro" id="IPR005260">
    <property type="entry name" value="Asp_kin_monofn"/>
</dbReference>
<comment type="pathway">
    <text evidence="10">Amino-acid biosynthesis; L-methionine biosynthesis via de novo pathway; L-homoserine from L-aspartate: step 1/3.</text>
</comment>
<dbReference type="SUPFAM" id="SSF53633">
    <property type="entry name" value="Carbamate kinase-like"/>
    <property type="match status" value="1"/>
</dbReference>
<organism evidence="13">
    <name type="scientific">uncultured Thermomicrobiales bacterium</name>
    <dbReference type="NCBI Taxonomy" id="1645740"/>
    <lineage>
        <taxon>Bacteria</taxon>
        <taxon>Pseudomonadati</taxon>
        <taxon>Thermomicrobiota</taxon>
        <taxon>Thermomicrobia</taxon>
        <taxon>Thermomicrobiales</taxon>
        <taxon>environmental samples</taxon>
    </lineage>
</organism>
<evidence type="ECO:0000256" key="2">
    <source>
        <dbReference type="ARBA" id="ARBA00010122"/>
    </source>
</evidence>
<feature type="binding site" evidence="8">
    <location>
        <begin position="227"/>
        <end position="228"/>
    </location>
    <ligand>
        <name>ATP</name>
        <dbReference type="ChEBI" id="CHEBI:30616"/>
    </ligand>
</feature>
<dbReference type="PIRSF" id="PIRSF000726">
    <property type="entry name" value="Asp_kin"/>
    <property type="match status" value="1"/>
</dbReference>
<dbReference type="Pfam" id="PF22468">
    <property type="entry name" value="ACT_9"/>
    <property type="match status" value="1"/>
</dbReference>
<dbReference type="InterPro" id="IPR054352">
    <property type="entry name" value="ACT_Aspartokinase"/>
</dbReference>
<dbReference type="EMBL" id="CADCWE010000014">
    <property type="protein sequence ID" value="CAA9521960.1"/>
    <property type="molecule type" value="Genomic_DNA"/>
</dbReference>
<feature type="domain" description="Aspartokinase ACT" evidence="12">
    <location>
        <begin position="394"/>
        <end position="454"/>
    </location>
</feature>
<dbReference type="GO" id="GO:0009089">
    <property type="term" value="P:lysine biosynthetic process via diaminopimelate"/>
    <property type="evidence" value="ECO:0007669"/>
    <property type="project" value="UniProtKB-UniPathway"/>
</dbReference>
<dbReference type="GO" id="GO:0004072">
    <property type="term" value="F:aspartate kinase activity"/>
    <property type="evidence" value="ECO:0007669"/>
    <property type="project" value="UniProtKB-EC"/>
</dbReference>
<dbReference type="PROSITE" id="PS00324">
    <property type="entry name" value="ASPARTOKINASE"/>
    <property type="match status" value="1"/>
</dbReference>
<keyword evidence="6 8" id="KW-0067">ATP-binding</keyword>
<dbReference type="GO" id="GO:0005829">
    <property type="term" value="C:cytosol"/>
    <property type="evidence" value="ECO:0007669"/>
    <property type="project" value="TreeGrafter"/>
</dbReference>
<sequence>MIVLKFGGTSVGDAARVREAAAIAAAQLAPRVVVVSAVGGVTNLLLDAARAAATGQSDRVRDATAAIRDRHLGVANGIADPAERAGALAELDQLHAALDDALAEVAAEGALSDRCSDRIVATGEKAMSVLFAATLRANGSPAVHVFADRVVATDGRFGSARPDRARTRAQAAAVVQPLLDAGLTVVATGFIGGAPDGGTTTLGRGGSDYSATLLGAALDAAEVQIWTDVPGVLSADPRQVADARVVPQISYDEAQELAHFGAKVLHPRTIRPAVARDIPVRILSTFAPDEPGTLVTRAAVGSDLKAVTALQGLILLTIDVPELEDLAGAAAAVFRALHEDGVEIAFAAQASSRRRMTFLIDTITGGCRHLCERLETSLVDFEAGVGCTEDVALVAAVGEGGAAQPSALARLLGVLNKANVPVLAASQQTSNVALVAAVPAAEAARAVLAMHDAFIKSLPTTARGRRPRRAELLAESLRVG</sequence>
<evidence type="ECO:0000259" key="12">
    <source>
        <dbReference type="Pfam" id="PF22468"/>
    </source>
</evidence>
<comment type="catalytic activity">
    <reaction evidence="7 9">
        <text>L-aspartate + ATP = 4-phospho-L-aspartate + ADP</text>
        <dbReference type="Rhea" id="RHEA:23776"/>
        <dbReference type="ChEBI" id="CHEBI:29991"/>
        <dbReference type="ChEBI" id="CHEBI:30616"/>
        <dbReference type="ChEBI" id="CHEBI:57535"/>
        <dbReference type="ChEBI" id="CHEBI:456216"/>
        <dbReference type="EC" id="2.7.2.4"/>
    </reaction>
</comment>
<dbReference type="Gene3D" id="1.20.120.1320">
    <property type="entry name" value="Aspartokinase, catalytic domain"/>
    <property type="match status" value="1"/>
</dbReference>
<dbReference type="NCBIfam" id="TIGR00657">
    <property type="entry name" value="asp_kinases"/>
    <property type="match status" value="1"/>
</dbReference>
<comment type="similarity">
    <text evidence="2 9">Belongs to the aspartokinase family.</text>
</comment>
<evidence type="ECO:0000256" key="10">
    <source>
        <dbReference type="RuleBase" id="RU004249"/>
    </source>
</evidence>
<dbReference type="GO" id="GO:0005524">
    <property type="term" value="F:ATP binding"/>
    <property type="evidence" value="ECO:0007669"/>
    <property type="project" value="UniProtKB-KW"/>
</dbReference>
<dbReference type="Gene3D" id="3.30.2130.10">
    <property type="entry name" value="VC0802-like"/>
    <property type="match status" value="1"/>
</dbReference>
<evidence type="ECO:0000256" key="6">
    <source>
        <dbReference type="ARBA" id="ARBA00022840"/>
    </source>
</evidence>
<keyword evidence="10" id="KW-0028">Amino-acid biosynthesis</keyword>
<protein>
    <recommendedName>
        <fullName evidence="9">Aspartokinase</fullName>
        <ecNumber evidence="9">2.7.2.4</ecNumber>
    </recommendedName>
</protein>
<comment type="pathway">
    <text evidence="1 10">Amino-acid biosynthesis; L-lysine biosynthesis via DAP pathway; (S)-tetrahydrodipicolinate from L-aspartate: step 1/4.</text>
</comment>
<evidence type="ECO:0000256" key="1">
    <source>
        <dbReference type="ARBA" id="ARBA00004766"/>
    </source>
</evidence>
<dbReference type="InterPro" id="IPR045865">
    <property type="entry name" value="ACT-like_dom_sf"/>
</dbReference>
<dbReference type="UniPathway" id="UPA00051">
    <property type="reaction ID" value="UER00462"/>
</dbReference>
<keyword evidence="4 8" id="KW-0547">Nucleotide-binding</keyword>
<evidence type="ECO:0000259" key="11">
    <source>
        <dbReference type="Pfam" id="PF00696"/>
    </source>
</evidence>
<dbReference type="PANTHER" id="PTHR21499">
    <property type="entry name" value="ASPARTATE KINASE"/>
    <property type="match status" value="1"/>
</dbReference>
<name>A0A6J4TFC8_9BACT</name>
<dbReference type="InterPro" id="IPR001341">
    <property type="entry name" value="Asp_kinase"/>
</dbReference>
<gene>
    <name evidence="13" type="ORF">AVDCRST_MAG73-235</name>
</gene>
<feature type="domain" description="Aspartate/glutamate/uridylate kinase" evidence="11">
    <location>
        <begin position="1"/>
        <end position="284"/>
    </location>
</feature>
<feature type="binding site" evidence="8">
    <location>
        <position position="238"/>
    </location>
    <ligand>
        <name>ATP</name>
        <dbReference type="ChEBI" id="CHEBI:30616"/>
    </ligand>
</feature>
<dbReference type="UniPathway" id="UPA00034">
    <property type="reaction ID" value="UER00015"/>
</dbReference>